<proteinExistence type="inferred from homology"/>
<comment type="cofactor">
    <cofactor evidence="1">
        <name>heme c</name>
        <dbReference type="ChEBI" id="CHEBI:61717"/>
    </cofactor>
</comment>
<dbReference type="InterPro" id="IPR012286">
    <property type="entry name" value="Tetrahaem_cytochrome"/>
</dbReference>
<comment type="catalytic activity">
    <reaction evidence="11">
        <text>2 Fe(III)-[cytochrome c] + succinate = fumarate + 2 Fe(II)-[cytochrome c] + 2 H(+)</text>
        <dbReference type="Rhea" id="RHEA:77903"/>
        <dbReference type="Rhea" id="RHEA-COMP:10350"/>
        <dbReference type="Rhea" id="RHEA-COMP:14399"/>
        <dbReference type="ChEBI" id="CHEBI:15378"/>
        <dbReference type="ChEBI" id="CHEBI:29033"/>
        <dbReference type="ChEBI" id="CHEBI:29034"/>
        <dbReference type="ChEBI" id="CHEBI:29806"/>
        <dbReference type="ChEBI" id="CHEBI:30031"/>
        <dbReference type="EC" id="1.3.2.4"/>
    </reaction>
</comment>
<dbReference type="Pfam" id="PF14537">
    <property type="entry name" value="Cytochrom_c3_2"/>
    <property type="match status" value="1"/>
</dbReference>
<dbReference type="AlphaFoldDB" id="A0A6I3SAB6"/>
<keyword evidence="5 11" id="KW-0285">Flavoprotein</keyword>
<gene>
    <name evidence="14" type="ORF">GMD42_11835</name>
</gene>
<dbReference type="InterPro" id="IPR003953">
    <property type="entry name" value="FAD-dep_OxRdtase_2_FAD-bd"/>
</dbReference>
<keyword evidence="6" id="KW-0479">Metal-binding</keyword>
<accession>A0A6I3SAB6</accession>
<evidence type="ECO:0000256" key="4">
    <source>
        <dbReference type="ARBA" id="ARBA00022617"/>
    </source>
</evidence>
<dbReference type="SUPFAM" id="SSF51905">
    <property type="entry name" value="FAD/NAD(P)-binding domain"/>
    <property type="match status" value="1"/>
</dbReference>
<dbReference type="PANTHER" id="PTHR43400:SF7">
    <property type="entry name" value="FAD-DEPENDENT OXIDOREDUCTASE 2 FAD BINDING DOMAIN-CONTAINING PROTEIN"/>
    <property type="match status" value="1"/>
</dbReference>
<keyword evidence="4" id="KW-0349">Heme</keyword>
<dbReference type="EMBL" id="WNCL01000058">
    <property type="protein sequence ID" value="MTU44278.1"/>
    <property type="molecule type" value="Genomic_DNA"/>
</dbReference>
<dbReference type="CDD" id="cd08168">
    <property type="entry name" value="Cytochrom_C3"/>
    <property type="match status" value="1"/>
</dbReference>
<dbReference type="GO" id="GO:0030313">
    <property type="term" value="C:cell envelope"/>
    <property type="evidence" value="ECO:0007669"/>
    <property type="project" value="UniProtKB-SubCell"/>
</dbReference>
<dbReference type="Gene3D" id="3.50.50.60">
    <property type="entry name" value="FAD/NAD(P)-binding domain"/>
    <property type="match status" value="1"/>
</dbReference>
<evidence type="ECO:0000256" key="11">
    <source>
        <dbReference type="RuleBase" id="RU366062"/>
    </source>
</evidence>
<keyword evidence="8" id="KW-0249">Electron transport</keyword>
<evidence type="ECO:0000256" key="5">
    <source>
        <dbReference type="ARBA" id="ARBA00022630"/>
    </source>
</evidence>
<dbReference type="InterPro" id="IPR010960">
    <property type="entry name" value="Flavocytochrome_c"/>
</dbReference>
<evidence type="ECO:0000256" key="8">
    <source>
        <dbReference type="ARBA" id="ARBA00022982"/>
    </source>
</evidence>
<sequence>MFKPSVAYALMAGVLSFAFINTASAEPFNADLSKQYISGDKAAYLAGVHTKKGLDCAACHTTNVISDSETEINKQCIICHGSLEQMGAKTSSQSPNPHKSHIGQMQCTACHSGHVPSVAYCTNCHDFPSLNKMKQGVSGLKAKFTDDLSKYEGLKPVKVEKTDLLIVGSGAAGFTASMAAREAGVKNLIMIEKMAVPGGNSQLAAGGMNAAGTKFQKQAGIEDNPQLMFDDTMKGGKNVSNPDLVKVLADKSNESIEWLDKHGATLSHVGQGGGSSAARMHGPAGGAFVGPYLSKFFRDEAAKSNLDLRLNTKLVKLIKGPNGEITGALVKGKHTGIYQIDAKAVILATGGIGANPALIQKLRPDISPEVKTSNQPGSQGDGIILGENVGAAVVDAKEIQLNPTLLVGSPVIVSETVRGAGAVFVNKEGKRFISELTTRDKTSAAVSKQTGGVAYEIFDQKVRDKVKQTGAAFELGLAKEGKTLEELGKNAGIDPKSLAATIAQYNKYAEAGNDPEFGRPKISAKVDTPNFYAIEVTPAIHYYMGGLKINPQAKVIDKNGKVIEGLFAAGEVTGGVHGKNRLGGNSISETITFGRISGEEAAKRINNN</sequence>
<dbReference type="GO" id="GO:0016491">
    <property type="term" value="F:oxidoreductase activity"/>
    <property type="evidence" value="ECO:0007669"/>
    <property type="project" value="UniProtKB-KW"/>
</dbReference>
<dbReference type="GO" id="GO:0010181">
    <property type="term" value="F:FMN binding"/>
    <property type="evidence" value="ECO:0007669"/>
    <property type="project" value="InterPro"/>
</dbReference>
<keyword evidence="3" id="KW-0813">Transport</keyword>
<dbReference type="GO" id="GO:0046872">
    <property type="term" value="F:metal ion binding"/>
    <property type="evidence" value="ECO:0007669"/>
    <property type="project" value="UniProtKB-KW"/>
</dbReference>
<dbReference type="PANTHER" id="PTHR43400">
    <property type="entry name" value="FUMARATE REDUCTASE"/>
    <property type="match status" value="1"/>
</dbReference>
<dbReference type="RefSeq" id="WP_155168337.1">
    <property type="nucleotide sequence ID" value="NZ_WNCA01000055.1"/>
</dbReference>
<evidence type="ECO:0000256" key="2">
    <source>
        <dbReference type="ARBA" id="ARBA00004196"/>
    </source>
</evidence>
<reference evidence="14 15" key="1">
    <citation type="journal article" date="2019" name="Nat. Med.">
        <title>A library of human gut bacterial isolates paired with longitudinal multiomics data enables mechanistic microbiome research.</title>
        <authorList>
            <person name="Poyet M."/>
            <person name="Groussin M."/>
            <person name="Gibbons S.M."/>
            <person name="Avila-Pacheco J."/>
            <person name="Jiang X."/>
            <person name="Kearney S.M."/>
            <person name="Perrotta A.R."/>
            <person name="Berdy B."/>
            <person name="Zhao S."/>
            <person name="Lieberman T.D."/>
            <person name="Swanson P.K."/>
            <person name="Smith M."/>
            <person name="Roesemann S."/>
            <person name="Alexander J.E."/>
            <person name="Rich S.A."/>
            <person name="Livny J."/>
            <person name="Vlamakis H."/>
            <person name="Clish C."/>
            <person name="Bullock K."/>
            <person name="Deik A."/>
            <person name="Scott J."/>
            <person name="Pierce K.A."/>
            <person name="Xavier R.J."/>
            <person name="Alm E.J."/>
        </authorList>
    </citation>
    <scope>NUCLEOTIDE SEQUENCE [LARGE SCALE GENOMIC DNA]</scope>
    <source>
        <strain evidence="14 15">BIOML-A2</strain>
    </source>
</reference>
<dbReference type="NCBIfam" id="TIGR01813">
    <property type="entry name" value="flavo_cyto_c"/>
    <property type="match status" value="1"/>
</dbReference>
<comment type="subcellular location">
    <subcellularLocation>
        <location evidence="2">Cell envelope</location>
    </subcellularLocation>
</comment>
<dbReference type="InterPro" id="IPR036188">
    <property type="entry name" value="FAD/NAD-bd_sf"/>
</dbReference>
<evidence type="ECO:0000259" key="12">
    <source>
        <dbReference type="Pfam" id="PF00890"/>
    </source>
</evidence>
<comment type="similarity">
    <text evidence="11">Belongs to the FAD-dependent oxidoreductase 2 family. FRD/SDH subfamily.</text>
</comment>
<dbReference type="Proteomes" id="UP000462362">
    <property type="component" value="Unassembled WGS sequence"/>
</dbReference>
<evidence type="ECO:0000256" key="10">
    <source>
        <dbReference type="ARBA" id="ARBA00023004"/>
    </source>
</evidence>
<feature type="domain" description="Tetrahaem cytochrome" evidence="13">
    <location>
        <begin position="48"/>
        <end position="126"/>
    </location>
</feature>
<evidence type="ECO:0000256" key="6">
    <source>
        <dbReference type="ARBA" id="ARBA00022723"/>
    </source>
</evidence>
<dbReference type="InterPro" id="IPR027477">
    <property type="entry name" value="Succ_DH/fumarate_Rdtase_cat_sf"/>
</dbReference>
<dbReference type="InterPro" id="IPR036280">
    <property type="entry name" value="Multihaem_cyt_sf"/>
</dbReference>
<keyword evidence="11" id="KW-0732">Signal</keyword>
<keyword evidence="10" id="KW-0408">Iron</keyword>
<dbReference type="EC" id="1.3.2.4" evidence="11"/>
<feature type="chain" id="PRO_5031677763" description="Fumarate reductase" evidence="11">
    <location>
        <begin position="26"/>
        <end position="608"/>
    </location>
</feature>
<evidence type="ECO:0000313" key="14">
    <source>
        <dbReference type="EMBL" id="MTU44278.1"/>
    </source>
</evidence>
<keyword evidence="9 11" id="KW-0560">Oxidoreductase</keyword>
<evidence type="ECO:0000256" key="9">
    <source>
        <dbReference type="ARBA" id="ARBA00023002"/>
    </source>
</evidence>
<evidence type="ECO:0000313" key="15">
    <source>
        <dbReference type="Proteomes" id="UP000462362"/>
    </source>
</evidence>
<dbReference type="PRINTS" id="PR00368">
    <property type="entry name" value="FADPNR"/>
</dbReference>
<evidence type="ECO:0000259" key="13">
    <source>
        <dbReference type="Pfam" id="PF14537"/>
    </source>
</evidence>
<protein>
    <recommendedName>
        <fullName evidence="11">Fumarate reductase</fullName>
        <ecNumber evidence="11">1.3.2.4</ecNumber>
    </recommendedName>
</protein>
<keyword evidence="7 11" id="KW-0274">FAD</keyword>
<evidence type="ECO:0000256" key="3">
    <source>
        <dbReference type="ARBA" id="ARBA00022448"/>
    </source>
</evidence>
<comment type="cofactor">
    <cofactor evidence="11">
        <name>FAD</name>
        <dbReference type="ChEBI" id="CHEBI:57692"/>
    </cofactor>
    <text evidence="11">Binds 1 FAD per subunit.</text>
</comment>
<evidence type="ECO:0000256" key="1">
    <source>
        <dbReference type="ARBA" id="ARBA00001926"/>
    </source>
</evidence>
<dbReference type="InterPro" id="IPR050315">
    <property type="entry name" value="FAD-oxidoreductase_2"/>
</dbReference>
<name>A0A6I3SAB6_9BURK</name>
<feature type="domain" description="FAD-dependent oxidoreductase 2 FAD-binding" evidence="12">
    <location>
        <begin position="163"/>
        <end position="587"/>
    </location>
</feature>
<dbReference type="Pfam" id="PF00890">
    <property type="entry name" value="FAD_binding_2"/>
    <property type="match status" value="1"/>
</dbReference>
<dbReference type="Gene3D" id="3.90.700.10">
    <property type="entry name" value="Succinate dehydrogenase/fumarate reductase flavoprotein, catalytic domain"/>
    <property type="match status" value="1"/>
</dbReference>
<organism evidence="14 15">
    <name type="scientific">Parasutterella excrementihominis</name>
    <dbReference type="NCBI Taxonomy" id="487175"/>
    <lineage>
        <taxon>Bacteria</taxon>
        <taxon>Pseudomonadati</taxon>
        <taxon>Pseudomonadota</taxon>
        <taxon>Betaproteobacteria</taxon>
        <taxon>Burkholderiales</taxon>
        <taxon>Sutterellaceae</taxon>
        <taxon>Parasutterella</taxon>
    </lineage>
</organism>
<dbReference type="SUPFAM" id="SSF56425">
    <property type="entry name" value="Succinate dehydrogenase/fumarate reductase flavoprotein, catalytic domain"/>
    <property type="match status" value="1"/>
</dbReference>
<evidence type="ECO:0000256" key="7">
    <source>
        <dbReference type="ARBA" id="ARBA00022827"/>
    </source>
</evidence>
<comment type="caution">
    <text evidence="14">The sequence shown here is derived from an EMBL/GenBank/DDBJ whole genome shotgun (WGS) entry which is preliminary data.</text>
</comment>
<dbReference type="Gene3D" id="1.10.1130.10">
    <property type="entry name" value="Flavocytochrome C3, Chain A"/>
    <property type="match status" value="1"/>
</dbReference>
<dbReference type="SUPFAM" id="SSF48695">
    <property type="entry name" value="Multiheme cytochromes"/>
    <property type="match status" value="1"/>
</dbReference>
<feature type="signal peptide" evidence="11">
    <location>
        <begin position="1"/>
        <end position="25"/>
    </location>
</feature>